<dbReference type="RefSeq" id="XP_028868835.1">
    <property type="nucleotide sequence ID" value="XM_029013002.1"/>
</dbReference>
<dbReference type="Proteomes" id="UP000236319">
    <property type="component" value="Unassembled WGS sequence"/>
</dbReference>
<keyword evidence="2" id="KW-0030">Aminoacyl-tRNA synthetase</keyword>
<dbReference type="GO" id="GO:0004812">
    <property type="term" value="F:aminoacyl-tRNA ligase activity"/>
    <property type="evidence" value="ECO:0007669"/>
    <property type="project" value="UniProtKB-KW"/>
</dbReference>
<keyword evidence="2" id="KW-0436">Ligase</keyword>
<accession>A0A2H6KHW7</accession>
<sequence length="365" mass="41219">MSIDRKIIRAVPNFVSNSFGQLVKARYATTAAHQASLAWKMPWQQCSIFETKRDAGSPSKPRGAQGELGNKAVRASPTQSNPSDHDEHQYIHEIFRKQALPKWNANVYVKALQNFAYLQPRENDNAADLVGKLVRVLAQNINALNNYEITRVIFACSKGRLLQNRYITRSFVRLLENEVMQRLDTLYAIDLFRILHSVTHINADAARCPVEPIYNFAQPNEMPFDPSMVKHVIGRIVDRIANLGTMDIANLTCLIAYNGMDDDKISQRLNSAIRRRLWGIKDTIKVLTPVIALAMFGNLSTDTVNCALKAIRSISTLPTYGVKDTTAKDNWRILQTVNNELYPLKLLEMAVRADYEQVGDSSNEI</sequence>
<feature type="region of interest" description="Disordered" evidence="1">
    <location>
        <begin position="52"/>
        <end position="86"/>
    </location>
</feature>
<evidence type="ECO:0000313" key="2">
    <source>
        <dbReference type="EMBL" id="GBE62592.1"/>
    </source>
</evidence>
<protein>
    <submittedName>
        <fullName evidence="2">Isoleucyl-tRNA synthetase, putative</fullName>
    </submittedName>
</protein>
<evidence type="ECO:0000256" key="1">
    <source>
        <dbReference type="SAM" id="MobiDB-lite"/>
    </source>
</evidence>
<comment type="caution">
    <text evidence="2">The sequence shown here is derived from an EMBL/GenBank/DDBJ whole genome shotgun (WGS) entry which is preliminary data.</text>
</comment>
<gene>
    <name evidence="2" type="ORF">BOVATA_040850</name>
</gene>
<dbReference type="VEuPathDB" id="PiroplasmaDB:BOVATA_040850"/>
<dbReference type="OrthoDB" id="366159at2759"/>
<reference evidence="2 3" key="1">
    <citation type="journal article" date="2017" name="BMC Genomics">
        <title>Whole-genome assembly of Babesia ovata and comparative genomics between closely related pathogens.</title>
        <authorList>
            <person name="Yamagishi J."/>
            <person name="Asada M."/>
            <person name="Hakimi H."/>
            <person name="Tanaka T.Q."/>
            <person name="Sugimoto C."/>
            <person name="Kawazu S."/>
        </authorList>
    </citation>
    <scope>NUCLEOTIDE SEQUENCE [LARGE SCALE GENOMIC DNA]</scope>
    <source>
        <strain evidence="2 3">Miyake</strain>
    </source>
</reference>
<dbReference type="AlphaFoldDB" id="A0A2H6KHW7"/>
<name>A0A2H6KHW7_9APIC</name>
<dbReference type="GeneID" id="39876362"/>
<keyword evidence="3" id="KW-1185">Reference proteome</keyword>
<evidence type="ECO:0000313" key="3">
    <source>
        <dbReference type="Proteomes" id="UP000236319"/>
    </source>
</evidence>
<proteinExistence type="predicted"/>
<organism evidence="2 3">
    <name type="scientific">Babesia ovata</name>
    <dbReference type="NCBI Taxonomy" id="189622"/>
    <lineage>
        <taxon>Eukaryota</taxon>
        <taxon>Sar</taxon>
        <taxon>Alveolata</taxon>
        <taxon>Apicomplexa</taxon>
        <taxon>Aconoidasida</taxon>
        <taxon>Piroplasmida</taxon>
        <taxon>Babesiidae</taxon>
        <taxon>Babesia</taxon>
    </lineage>
</organism>
<dbReference type="EMBL" id="BDSA01000005">
    <property type="protein sequence ID" value="GBE62592.1"/>
    <property type="molecule type" value="Genomic_DNA"/>
</dbReference>